<protein>
    <submittedName>
        <fullName evidence="1">Uncharacterized protein</fullName>
    </submittedName>
</protein>
<dbReference type="RefSeq" id="XP_025547351.1">
    <property type="nucleotide sequence ID" value="XM_025698640.1"/>
</dbReference>
<reference evidence="1 2" key="1">
    <citation type="submission" date="2018-02" db="EMBL/GenBank/DDBJ databases">
        <title>The genomes of Aspergillus section Nigri reveals drivers in fungal speciation.</title>
        <authorList>
            <consortium name="DOE Joint Genome Institute"/>
            <person name="Vesth T.C."/>
            <person name="Nybo J."/>
            <person name="Theobald S."/>
            <person name="Brandl J."/>
            <person name="Frisvad J.C."/>
            <person name="Nielsen K.F."/>
            <person name="Lyhne E.K."/>
            <person name="Kogle M.E."/>
            <person name="Kuo A."/>
            <person name="Riley R."/>
            <person name="Clum A."/>
            <person name="Nolan M."/>
            <person name="Lipzen A."/>
            <person name="Salamov A."/>
            <person name="Henrissat B."/>
            <person name="Wiebenga A."/>
            <person name="De vries R.P."/>
            <person name="Grigoriev I.V."/>
            <person name="Mortensen U.H."/>
            <person name="Andersen M.R."/>
            <person name="Baker S.E."/>
        </authorList>
    </citation>
    <scope>NUCLEOTIDE SEQUENCE [LARGE SCALE GENOMIC DNA]</scope>
    <source>
        <strain evidence="1 2">CBS 101889</strain>
    </source>
</reference>
<dbReference type="VEuPathDB" id="FungiDB:BO97DRAFT_446364"/>
<dbReference type="OrthoDB" id="3508621at2759"/>
<name>A0A395HK55_ASPHC</name>
<proteinExistence type="predicted"/>
<keyword evidence="2" id="KW-1185">Reference proteome</keyword>
<evidence type="ECO:0000313" key="1">
    <source>
        <dbReference type="EMBL" id="RAL08197.1"/>
    </source>
</evidence>
<dbReference type="EMBL" id="KZ824318">
    <property type="protein sequence ID" value="RAL08197.1"/>
    <property type="molecule type" value="Genomic_DNA"/>
</dbReference>
<sequence>MPSTSQRIRIVLTKLYKDIVLGGRGNLPADHHVGISGLEEVEHVVGFDFEKLDDVLSNLGLSPPVHFCPMNASELKAKFPLDYAQARDFRDYGQEDDVENWVACADRCHQIFTLIEDRATREAMAHQGLDIVEWPDSTLYLEGQLAGPYPSAAGGWFDVPCILEPQPVDGKAFPHLALHLVDEKEARENSILFSEFAALIMAMRGRVNQRKVDSETEREELYNNNGKGKEEYPYLFPDEEYFPVLLLSYVRPQHARIFAASVNTHNVANSTLRSWRDLKSGSGVTPEQYLLYRVIRPQIVTPSFFNPAQFGITNALLTQAQGLLSQSPAYMLYISNFGNNDWTDPALGPFGPVVRLESEVSKGWRNDTSPQGTDEDTVNSTFIEFLNALTSIIPAVQSWWRTYKKELIFDRGKRGNKVSHGYSTRTDGQLEDMQTEEIKIPVECKGFLRGPNNQRIAMQEVSELVAWIKQCPDGPNSAVVRYRPLVSRDGNQIFISFLEYGPAWVDYLRRSRKSNAAFATLHSYGPYKTTLVGHTAKLAELIVAMSLLY</sequence>
<evidence type="ECO:0000313" key="2">
    <source>
        <dbReference type="Proteomes" id="UP000248961"/>
    </source>
</evidence>
<dbReference type="Proteomes" id="UP000248961">
    <property type="component" value="Unassembled WGS sequence"/>
</dbReference>
<dbReference type="AlphaFoldDB" id="A0A395HK55"/>
<organism evidence="1 2">
    <name type="scientific">Aspergillus homomorphus (strain CBS 101889)</name>
    <dbReference type="NCBI Taxonomy" id="1450537"/>
    <lineage>
        <taxon>Eukaryota</taxon>
        <taxon>Fungi</taxon>
        <taxon>Dikarya</taxon>
        <taxon>Ascomycota</taxon>
        <taxon>Pezizomycotina</taxon>
        <taxon>Eurotiomycetes</taxon>
        <taxon>Eurotiomycetidae</taxon>
        <taxon>Eurotiales</taxon>
        <taxon>Aspergillaceae</taxon>
        <taxon>Aspergillus</taxon>
        <taxon>Aspergillus subgen. Circumdati</taxon>
    </lineage>
</organism>
<gene>
    <name evidence="1" type="ORF">BO97DRAFT_446364</name>
</gene>
<dbReference type="STRING" id="1450537.A0A395HK55"/>
<accession>A0A395HK55</accession>
<dbReference type="GeneID" id="37202929"/>